<dbReference type="EMBL" id="JAEVLS010000001">
    <property type="protein sequence ID" value="MBM0104566.1"/>
    <property type="molecule type" value="Genomic_DNA"/>
</dbReference>
<accession>A0ABS1WUB4</accession>
<keyword evidence="1" id="KW-0472">Membrane</keyword>
<feature type="domain" description="EamA" evidence="2">
    <location>
        <begin position="1"/>
        <end position="128"/>
    </location>
</feature>
<dbReference type="Proteomes" id="UP000661077">
    <property type="component" value="Unassembled WGS sequence"/>
</dbReference>
<evidence type="ECO:0000313" key="4">
    <source>
        <dbReference type="Proteomes" id="UP000661077"/>
    </source>
</evidence>
<reference evidence="3 4" key="1">
    <citation type="journal article" date="2021" name="Int. J. Syst. Evol. Microbiol.">
        <title>Steroidobacter gossypii sp. nov., isolated from soil of cotton cropping field.</title>
        <authorList>
            <person name="Huang R."/>
            <person name="Yang S."/>
            <person name="Zhen C."/>
            <person name="Liu W."/>
        </authorList>
    </citation>
    <scope>NUCLEOTIDE SEQUENCE [LARGE SCALE GENOMIC DNA]</scope>
    <source>
        <strain evidence="3 4">S1-65</strain>
    </source>
</reference>
<feature type="transmembrane region" description="Helical" evidence="1">
    <location>
        <begin position="138"/>
        <end position="162"/>
    </location>
</feature>
<evidence type="ECO:0000256" key="1">
    <source>
        <dbReference type="SAM" id="Phobius"/>
    </source>
</evidence>
<comment type="caution">
    <text evidence="3">The sequence shown here is derived from an EMBL/GenBank/DDBJ whole genome shotgun (WGS) entry which is preliminary data.</text>
</comment>
<feature type="transmembrane region" description="Helical" evidence="1">
    <location>
        <begin position="174"/>
        <end position="195"/>
    </location>
</feature>
<dbReference type="SUPFAM" id="SSF103481">
    <property type="entry name" value="Multidrug resistance efflux transporter EmrE"/>
    <property type="match status" value="2"/>
</dbReference>
<gene>
    <name evidence="3" type="ORF">JM946_07395</name>
</gene>
<dbReference type="InterPro" id="IPR000620">
    <property type="entry name" value="EamA_dom"/>
</dbReference>
<feature type="transmembrane region" description="Helical" evidence="1">
    <location>
        <begin position="256"/>
        <end position="273"/>
    </location>
</feature>
<dbReference type="Pfam" id="PF00892">
    <property type="entry name" value="EamA"/>
    <property type="match status" value="1"/>
</dbReference>
<sequence>MLVAVASFSVLDLCMKRLAETYPAMQVTFIRGLASLPVILIATAYFGRWKDLMPNRWGLHLLRGVLQVATLYFFVYAVSRLSLANAYTIFMSGPLLITALSVPFFGERVGWQRWAAVAAGMLGVLVVVRPGGTELELGGMAILGGLAAIASATAYALGVLLIRVLQPTETSIATMFWALSLTAVFAGVLSIPAWVPVLWDHWYYIAIMGVSGALGQHFLTEAFRLAAPSVVAPLEYTALAWGMLFDWLLWMTVPSARMLIGAAIIVASGLFVIHRERLLAARASQTTSTAQA</sequence>
<keyword evidence="1" id="KW-0812">Transmembrane</keyword>
<dbReference type="PANTHER" id="PTHR22911">
    <property type="entry name" value="ACYL-MALONYL CONDENSING ENZYME-RELATED"/>
    <property type="match status" value="1"/>
</dbReference>
<feature type="transmembrane region" description="Helical" evidence="1">
    <location>
        <begin position="59"/>
        <end position="78"/>
    </location>
</feature>
<feature type="transmembrane region" description="Helical" evidence="1">
    <location>
        <begin position="84"/>
        <end position="102"/>
    </location>
</feature>
<dbReference type="PANTHER" id="PTHR22911:SF103">
    <property type="entry name" value="BLR2811 PROTEIN"/>
    <property type="match status" value="1"/>
</dbReference>
<protein>
    <submittedName>
        <fullName evidence="3">DMT family transporter</fullName>
    </submittedName>
</protein>
<dbReference type="InterPro" id="IPR037185">
    <property type="entry name" value="EmrE-like"/>
</dbReference>
<keyword evidence="1" id="KW-1133">Transmembrane helix</keyword>
<organism evidence="3 4">
    <name type="scientific">Steroidobacter gossypii</name>
    <dbReference type="NCBI Taxonomy" id="2805490"/>
    <lineage>
        <taxon>Bacteria</taxon>
        <taxon>Pseudomonadati</taxon>
        <taxon>Pseudomonadota</taxon>
        <taxon>Gammaproteobacteria</taxon>
        <taxon>Steroidobacterales</taxon>
        <taxon>Steroidobacteraceae</taxon>
        <taxon>Steroidobacter</taxon>
    </lineage>
</organism>
<keyword evidence="4" id="KW-1185">Reference proteome</keyword>
<feature type="transmembrane region" description="Helical" evidence="1">
    <location>
        <begin position="114"/>
        <end position="132"/>
    </location>
</feature>
<evidence type="ECO:0000313" key="3">
    <source>
        <dbReference type="EMBL" id="MBM0104566.1"/>
    </source>
</evidence>
<feature type="transmembrane region" description="Helical" evidence="1">
    <location>
        <begin position="29"/>
        <end position="47"/>
    </location>
</feature>
<dbReference type="Gene3D" id="1.10.3730.20">
    <property type="match status" value="1"/>
</dbReference>
<proteinExistence type="predicted"/>
<evidence type="ECO:0000259" key="2">
    <source>
        <dbReference type="Pfam" id="PF00892"/>
    </source>
</evidence>
<name>A0ABS1WUB4_9GAMM</name>